<dbReference type="AlphaFoldDB" id="A0A1L9PNM4"/>
<dbReference type="RefSeq" id="XP_040668865.1">
    <property type="nucleotide sequence ID" value="XM_040810254.1"/>
</dbReference>
<proteinExistence type="predicted"/>
<evidence type="ECO:0000313" key="1">
    <source>
        <dbReference type="EMBL" id="OJJ03103.1"/>
    </source>
</evidence>
<name>A0A1L9PNM4_ASPVE</name>
<evidence type="ECO:0000313" key="2">
    <source>
        <dbReference type="Proteomes" id="UP000184073"/>
    </source>
</evidence>
<dbReference type="VEuPathDB" id="FungiDB:ASPVEDRAFT_29638"/>
<dbReference type="EMBL" id="KV878130">
    <property type="protein sequence ID" value="OJJ03103.1"/>
    <property type="molecule type" value="Genomic_DNA"/>
</dbReference>
<dbReference type="GeneID" id="63725765"/>
<dbReference type="Proteomes" id="UP000184073">
    <property type="component" value="Unassembled WGS sequence"/>
</dbReference>
<dbReference type="OrthoDB" id="10279459at2759"/>
<gene>
    <name evidence="1" type="ORF">ASPVEDRAFT_29638</name>
</gene>
<keyword evidence="2" id="KW-1185">Reference proteome</keyword>
<accession>A0A1L9PNM4</accession>
<protein>
    <submittedName>
        <fullName evidence="1">Uncharacterized protein</fullName>
    </submittedName>
</protein>
<sequence>MKHPDKQRIPLLNPRPYYGTDCIGRRTHGLAVSEEGHLYQSYGTITEIMELPLFVFVEPESAAAVAEFKPFTYNALVEKCCRLNIARNTGRLDYCPVRSEVCHGGVWLAPAGDLMVGFGRIVQVNRLPRVSFVYIVEPVGEEDDFCF</sequence>
<reference evidence="2" key="1">
    <citation type="journal article" date="2017" name="Genome Biol.">
        <title>Comparative genomics reveals high biological diversity and specific adaptations in the industrially and medically important fungal genus Aspergillus.</title>
        <authorList>
            <person name="de Vries R.P."/>
            <person name="Riley R."/>
            <person name="Wiebenga A."/>
            <person name="Aguilar-Osorio G."/>
            <person name="Amillis S."/>
            <person name="Uchima C.A."/>
            <person name="Anderluh G."/>
            <person name="Asadollahi M."/>
            <person name="Askin M."/>
            <person name="Barry K."/>
            <person name="Battaglia E."/>
            <person name="Bayram O."/>
            <person name="Benocci T."/>
            <person name="Braus-Stromeyer S.A."/>
            <person name="Caldana C."/>
            <person name="Canovas D."/>
            <person name="Cerqueira G.C."/>
            <person name="Chen F."/>
            <person name="Chen W."/>
            <person name="Choi C."/>
            <person name="Clum A."/>
            <person name="Dos Santos R.A."/>
            <person name="Damasio A.R."/>
            <person name="Diallinas G."/>
            <person name="Emri T."/>
            <person name="Fekete E."/>
            <person name="Flipphi M."/>
            <person name="Freyberg S."/>
            <person name="Gallo A."/>
            <person name="Gournas C."/>
            <person name="Habgood R."/>
            <person name="Hainaut M."/>
            <person name="Harispe M.L."/>
            <person name="Henrissat B."/>
            <person name="Hilden K.S."/>
            <person name="Hope R."/>
            <person name="Hossain A."/>
            <person name="Karabika E."/>
            <person name="Karaffa L."/>
            <person name="Karanyi Z."/>
            <person name="Krasevec N."/>
            <person name="Kuo A."/>
            <person name="Kusch H."/>
            <person name="LaButti K."/>
            <person name="Lagendijk E.L."/>
            <person name="Lapidus A."/>
            <person name="Levasseur A."/>
            <person name="Lindquist E."/>
            <person name="Lipzen A."/>
            <person name="Logrieco A.F."/>
            <person name="MacCabe A."/>
            <person name="Maekelae M.R."/>
            <person name="Malavazi I."/>
            <person name="Melin P."/>
            <person name="Meyer V."/>
            <person name="Mielnichuk N."/>
            <person name="Miskei M."/>
            <person name="Molnar A.P."/>
            <person name="Mule G."/>
            <person name="Ngan C.Y."/>
            <person name="Orejas M."/>
            <person name="Orosz E."/>
            <person name="Ouedraogo J.P."/>
            <person name="Overkamp K.M."/>
            <person name="Park H.-S."/>
            <person name="Perrone G."/>
            <person name="Piumi F."/>
            <person name="Punt P.J."/>
            <person name="Ram A.F."/>
            <person name="Ramon A."/>
            <person name="Rauscher S."/>
            <person name="Record E."/>
            <person name="Riano-Pachon D.M."/>
            <person name="Robert V."/>
            <person name="Roehrig J."/>
            <person name="Ruller R."/>
            <person name="Salamov A."/>
            <person name="Salih N.S."/>
            <person name="Samson R.A."/>
            <person name="Sandor E."/>
            <person name="Sanguinetti M."/>
            <person name="Schuetze T."/>
            <person name="Sepcic K."/>
            <person name="Shelest E."/>
            <person name="Sherlock G."/>
            <person name="Sophianopoulou V."/>
            <person name="Squina F.M."/>
            <person name="Sun H."/>
            <person name="Susca A."/>
            <person name="Todd R.B."/>
            <person name="Tsang A."/>
            <person name="Unkles S.E."/>
            <person name="van de Wiele N."/>
            <person name="van Rossen-Uffink D."/>
            <person name="Oliveira J.V."/>
            <person name="Vesth T.C."/>
            <person name="Visser J."/>
            <person name="Yu J.-H."/>
            <person name="Zhou M."/>
            <person name="Andersen M.R."/>
            <person name="Archer D.B."/>
            <person name="Baker S.E."/>
            <person name="Benoit I."/>
            <person name="Brakhage A.A."/>
            <person name="Braus G.H."/>
            <person name="Fischer R."/>
            <person name="Frisvad J.C."/>
            <person name="Goldman G.H."/>
            <person name="Houbraken J."/>
            <person name="Oakley B."/>
            <person name="Pocsi I."/>
            <person name="Scazzocchio C."/>
            <person name="Seiboth B."/>
            <person name="vanKuyk P.A."/>
            <person name="Wortman J."/>
            <person name="Dyer P.S."/>
            <person name="Grigoriev I.V."/>
        </authorList>
    </citation>
    <scope>NUCLEOTIDE SEQUENCE [LARGE SCALE GENOMIC DNA]</scope>
    <source>
        <strain evidence="2">CBS 583.65</strain>
    </source>
</reference>
<organism evidence="1 2">
    <name type="scientific">Aspergillus versicolor CBS 583.65</name>
    <dbReference type="NCBI Taxonomy" id="1036611"/>
    <lineage>
        <taxon>Eukaryota</taxon>
        <taxon>Fungi</taxon>
        <taxon>Dikarya</taxon>
        <taxon>Ascomycota</taxon>
        <taxon>Pezizomycotina</taxon>
        <taxon>Eurotiomycetes</taxon>
        <taxon>Eurotiomycetidae</taxon>
        <taxon>Eurotiales</taxon>
        <taxon>Aspergillaceae</taxon>
        <taxon>Aspergillus</taxon>
        <taxon>Aspergillus subgen. Nidulantes</taxon>
    </lineage>
</organism>